<dbReference type="InterPro" id="IPR027370">
    <property type="entry name" value="Znf-RING_euk"/>
</dbReference>
<evidence type="ECO:0000256" key="2">
    <source>
        <dbReference type="ARBA" id="ARBA00022723"/>
    </source>
</evidence>
<dbReference type="SUPFAM" id="SSF57850">
    <property type="entry name" value="RING/U-box"/>
    <property type="match status" value="1"/>
</dbReference>
<dbReference type="Gene3D" id="3.30.160.60">
    <property type="entry name" value="Classic Zinc Finger"/>
    <property type="match status" value="1"/>
</dbReference>
<keyword evidence="5" id="KW-0862">Zinc</keyword>
<dbReference type="GeneID" id="106177138"/>
<dbReference type="GO" id="GO:0008270">
    <property type="term" value="F:zinc ion binding"/>
    <property type="evidence" value="ECO:0007669"/>
    <property type="project" value="UniProtKB-KW"/>
</dbReference>
<dbReference type="Proteomes" id="UP000085678">
    <property type="component" value="Unplaced"/>
</dbReference>
<keyword evidence="4 6" id="KW-0863">Zinc-finger</keyword>
<accession>A0A1S3JZ15</accession>
<dbReference type="PANTHER" id="PTHR25462:SF296">
    <property type="entry name" value="MEIOTIC P26, ISOFORM F"/>
    <property type="match status" value="1"/>
</dbReference>
<dbReference type="InterPro" id="IPR000315">
    <property type="entry name" value="Znf_B-box"/>
</dbReference>
<evidence type="ECO:0000256" key="7">
    <source>
        <dbReference type="PROSITE-ProRule" id="PRU00504"/>
    </source>
</evidence>
<feature type="domain" description="B box-type" evidence="9">
    <location>
        <begin position="112"/>
        <end position="153"/>
    </location>
</feature>
<dbReference type="InterPro" id="IPR001841">
    <property type="entry name" value="Znf_RING"/>
</dbReference>
<evidence type="ECO:0000313" key="10">
    <source>
        <dbReference type="Proteomes" id="UP000085678"/>
    </source>
</evidence>
<reference evidence="11" key="1">
    <citation type="submission" date="2025-08" db="UniProtKB">
        <authorList>
            <consortium name="RefSeq"/>
        </authorList>
    </citation>
    <scope>IDENTIFICATION</scope>
    <source>
        <tissue evidence="11">Gonads</tissue>
    </source>
</reference>
<evidence type="ECO:0000259" key="8">
    <source>
        <dbReference type="PROSITE" id="PS50089"/>
    </source>
</evidence>
<dbReference type="SMART" id="SM00336">
    <property type="entry name" value="BBOX"/>
    <property type="match status" value="1"/>
</dbReference>
<evidence type="ECO:0000256" key="6">
    <source>
        <dbReference type="PROSITE-ProRule" id="PRU00024"/>
    </source>
</evidence>
<dbReference type="PROSITE" id="PS50119">
    <property type="entry name" value="ZF_BBOX"/>
    <property type="match status" value="1"/>
</dbReference>
<dbReference type="OrthoDB" id="111250at2759"/>
<dbReference type="InterPro" id="IPR047153">
    <property type="entry name" value="TRIM45/56/19-like"/>
</dbReference>
<dbReference type="AlphaFoldDB" id="A0A1S3JZ15"/>
<evidence type="ECO:0000256" key="1">
    <source>
        <dbReference type="ARBA" id="ARBA00022553"/>
    </source>
</evidence>
<evidence type="ECO:0000256" key="4">
    <source>
        <dbReference type="ARBA" id="ARBA00022771"/>
    </source>
</evidence>
<gene>
    <name evidence="11" type="primary">LOC106177138</name>
</gene>
<dbReference type="Gene3D" id="2.120.10.30">
    <property type="entry name" value="TolB, C-terminal domain"/>
    <property type="match status" value="1"/>
</dbReference>
<dbReference type="SUPFAM" id="SSF101898">
    <property type="entry name" value="NHL repeat"/>
    <property type="match status" value="1"/>
</dbReference>
<dbReference type="SMART" id="SM00184">
    <property type="entry name" value="RING"/>
    <property type="match status" value="1"/>
</dbReference>
<dbReference type="InterPro" id="IPR001258">
    <property type="entry name" value="NHL_repeat"/>
</dbReference>
<keyword evidence="10" id="KW-1185">Reference proteome</keyword>
<keyword evidence="2" id="KW-0479">Metal-binding</keyword>
<dbReference type="InterPro" id="IPR011042">
    <property type="entry name" value="6-blade_b-propeller_TolB-like"/>
</dbReference>
<proteinExistence type="predicted"/>
<dbReference type="PROSITE" id="PS50089">
    <property type="entry name" value="ZF_RING_2"/>
    <property type="match status" value="1"/>
</dbReference>
<evidence type="ECO:0000259" key="9">
    <source>
        <dbReference type="PROSITE" id="PS50119"/>
    </source>
</evidence>
<dbReference type="Pfam" id="PF00643">
    <property type="entry name" value="zf-B_box"/>
    <property type="match status" value="1"/>
</dbReference>
<feature type="repeat" description="NHL" evidence="7">
    <location>
        <begin position="517"/>
        <end position="560"/>
    </location>
</feature>
<keyword evidence="1" id="KW-0597">Phosphoprotein</keyword>
<dbReference type="KEGG" id="lak:106177138"/>
<organism evidence="10 11">
    <name type="scientific">Lingula anatina</name>
    <name type="common">Brachiopod</name>
    <name type="synonym">Lingula unguis</name>
    <dbReference type="NCBI Taxonomy" id="7574"/>
    <lineage>
        <taxon>Eukaryota</taxon>
        <taxon>Metazoa</taxon>
        <taxon>Spiralia</taxon>
        <taxon>Lophotrochozoa</taxon>
        <taxon>Brachiopoda</taxon>
        <taxon>Linguliformea</taxon>
        <taxon>Lingulata</taxon>
        <taxon>Lingulida</taxon>
        <taxon>Linguloidea</taxon>
        <taxon>Lingulidae</taxon>
        <taxon>Lingula</taxon>
    </lineage>
</organism>
<dbReference type="PROSITE" id="PS51125">
    <property type="entry name" value="NHL"/>
    <property type="match status" value="1"/>
</dbReference>
<dbReference type="RefSeq" id="XP_013415319.1">
    <property type="nucleotide sequence ID" value="XM_013559865.1"/>
</dbReference>
<evidence type="ECO:0000256" key="5">
    <source>
        <dbReference type="ARBA" id="ARBA00022833"/>
    </source>
</evidence>
<dbReference type="InterPro" id="IPR017907">
    <property type="entry name" value="Znf_RING_CS"/>
</dbReference>
<dbReference type="InParanoid" id="A0A1S3JZ15"/>
<dbReference type="InterPro" id="IPR013083">
    <property type="entry name" value="Znf_RING/FYVE/PHD"/>
</dbReference>
<dbReference type="PROSITE" id="PS00518">
    <property type="entry name" value="ZF_RING_1"/>
    <property type="match status" value="1"/>
</dbReference>
<dbReference type="SUPFAM" id="SSF57845">
    <property type="entry name" value="B-box zinc-binding domain"/>
    <property type="match status" value="1"/>
</dbReference>
<evidence type="ECO:0000313" key="11">
    <source>
        <dbReference type="RefSeq" id="XP_013415319.1"/>
    </source>
</evidence>
<protein>
    <submittedName>
        <fullName evidence="11">Tripartite motif-containing protein 3-like</fullName>
    </submittedName>
</protein>
<dbReference type="PANTHER" id="PTHR25462">
    <property type="entry name" value="BONUS, ISOFORM C-RELATED"/>
    <property type="match status" value="1"/>
</dbReference>
<dbReference type="Gene3D" id="3.30.40.10">
    <property type="entry name" value="Zinc/RING finger domain, C3HC4 (zinc finger)"/>
    <property type="match status" value="1"/>
</dbReference>
<dbReference type="Pfam" id="PF13445">
    <property type="entry name" value="zf-RING_UBOX"/>
    <property type="match status" value="1"/>
</dbReference>
<name>A0A1S3JZ15_LINAN</name>
<sequence length="604" mass="67821">MAEALAAAFTDNILTCSICLEVYRDPRVLPCYHTFCYGCICNHARRTRTPNRTFLCPVCREEIQFPVGGLTQLKKNFVFSKAKDIITQQQPDRGASQSEQTNVAAVTQATSKMTINCEKHPDLKLKYYCEDDDTVVCGDCASTEHYRHGIVPVENVADINRKKIKTFLVKTLPKLNMFKEAVAKETATETEETQIMTASIYKIKEQAKRIRRLVDQREQELISEVFSACDIRKKQKEVKKDTLELHHASLGSACNFAQELITHGSDSEIMIHTKDLTERLAAMEKMPLLAPDTLDQICYSPGKISTAGLEAMLGQVTVRSQPPRQRTNLPNPASHLPDFIEKAECVHSFTAKLKNDNDSITGLTVDKRYMFIVNSNMESKYERTNVYTHKGQFKFAIKPNDSFDVAVSQPGQLYITSPYEKCVKVFPPRGKKIKTMGYGILEEPYGVTLNREGHVMVCDRRRKSIFTFNADSEQLLNTIPLRMCKCPWYIAVNSVNDNIVISDSSCVHVLSPTGDQLYQYGTEGSGEGQLQTPCGVCTDSYGHIFIADCLNHRIVALSSIGQFVKYIATKDDGLGYPTALTINPTGQLVVAEQWGTVKTFQYLQ</sequence>
<feature type="domain" description="RING-type" evidence="8">
    <location>
        <begin position="16"/>
        <end position="60"/>
    </location>
</feature>
<evidence type="ECO:0000256" key="3">
    <source>
        <dbReference type="ARBA" id="ARBA00022737"/>
    </source>
</evidence>
<dbReference type="CDD" id="cd05819">
    <property type="entry name" value="NHL"/>
    <property type="match status" value="1"/>
</dbReference>
<keyword evidence="3" id="KW-0677">Repeat</keyword>